<dbReference type="GO" id="GO:0004747">
    <property type="term" value="F:ribokinase activity"/>
    <property type="evidence" value="ECO:0007669"/>
    <property type="project" value="UniProtKB-UniRule"/>
</dbReference>
<dbReference type="PANTHER" id="PTHR43207:SF4">
    <property type="entry name" value="AROGENATE DEHYDROGENASE 2, CHLOROPLASTIC"/>
    <property type="match status" value="1"/>
</dbReference>
<dbReference type="AlphaFoldDB" id="A0A8T0GZE9"/>
<dbReference type="EMBL" id="CM026429">
    <property type="protein sequence ID" value="KAG0564243.1"/>
    <property type="molecule type" value="Genomic_DNA"/>
</dbReference>
<feature type="binding site" evidence="7">
    <location>
        <position position="296"/>
    </location>
    <ligand>
        <name>K(+)</name>
        <dbReference type="ChEBI" id="CHEBI:29103"/>
    </ligand>
</feature>
<evidence type="ECO:0000256" key="2">
    <source>
        <dbReference type="ARBA" id="ARBA00022723"/>
    </source>
</evidence>
<dbReference type="CDD" id="cd01174">
    <property type="entry name" value="ribokinase"/>
    <property type="match status" value="1"/>
</dbReference>
<keyword evidence="5 7" id="KW-0630">Potassium</keyword>
<feature type="binding site" evidence="7">
    <location>
        <position position="293"/>
    </location>
    <ligand>
        <name>K(+)</name>
        <dbReference type="ChEBI" id="CHEBI:29103"/>
    </ligand>
</feature>
<dbReference type="PANTHER" id="PTHR43207">
    <property type="entry name" value="AROGENATE DEHYDROGENASE-RELATED"/>
    <property type="match status" value="1"/>
</dbReference>
<keyword evidence="7" id="KW-0067">ATP-binding</keyword>
<dbReference type="Pfam" id="PF02153">
    <property type="entry name" value="PDH_N"/>
    <property type="match status" value="1"/>
</dbReference>
<dbReference type="GO" id="GO:0004665">
    <property type="term" value="F:prephenate dehydrogenase (NADP+) activity"/>
    <property type="evidence" value="ECO:0007669"/>
    <property type="project" value="InterPro"/>
</dbReference>
<dbReference type="GO" id="GO:0019303">
    <property type="term" value="P:D-ribose catabolic process"/>
    <property type="evidence" value="ECO:0007669"/>
    <property type="project" value="UniProtKB-UniRule"/>
</dbReference>
<comment type="activity regulation">
    <text evidence="7">Activated by a monovalent cation that binds near, but not in, the active site. The most likely occupant of the site in vivo is potassium. Ion binding induces a conformational change that may alter substrate affinity.</text>
</comment>
<dbReference type="SUPFAM" id="SSF51735">
    <property type="entry name" value="NAD(P)-binding Rossmann-fold domains"/>
    <property type="match status" value="1"/>
</dbReference>
<dbReference type="GO" id="GO:0033730">
    <property type="term" value="F:arogenate dehydrogenase (NADP+) activity"/>
    <property type="evidence" value="ECO:0007669"/>
    <property type="project" value="InterPro"/>
</dbReference>
<dbReference type="GO" id="GO:0070403">
    <property type="term" value="F:NAD+ binding"/>
    <property type="evidence" value="ECO:0007669"/>
    <property type="project" value="InterPro"/>
</dbReference>
<evidence type="ECO:0000259" key="8">
    <source>
        <dbReference type="PROSITE" id="PS51176"/>
    </source>
</evidence>
<keyword evidence="10" id="KW-1185">Reference proteome</keyword>
<keyword evidence="7" id="KW-0547">Nucleotide-binding</keyword>
<evidence type="ECO:0000256" key="6">
    <source>
        <dbReference type="ARBA" id="ARBA00023002"/>
    </source>
</evidence>
<comment type="caution">
    <text evidence="9">The sequence shown here is derived from an EMBL/GenBank/DDBJ whole genome shotgun (WGS) entry which is preliminary data.</text>
</comment>
<feature type="binding site" evidence="7">
    <location>
        <begin position="229"/>
        <end position="234"/>
    </location>
    <ligand>
        <name>ATP</name>
        <dbReference type="ChEBI" id="CHEBI:30616"/>
    </ligand>
</feature>
<accession>A0A8T0GZE9</accession>
<dbReference type="Gene3D" id="3.40.1190.20">
    <property type="match status" value="1"/>
</dbReference>
<dbReference type="GO" id="GO:0046872">
    <property type="term" value="F:metal ion binding"/>
    <property type="evidence" value="ECO:0007669"/>
    <property type="project" value="UniProtKB-KW"/>
</dbReference>
<keyword evidence="7" id="KW-0539">Nucleus</keyword>
<reference evidence="9" key="1">
    <citation type="submission" date="2020-06" db="EMBL/GenBank/DDBJ databases">
        <title>WGS assembly of Ceratodon purpureus strain R40.</title>
        <authorList>
            <person name="Carey S.B."/>
            <person name="Jenkins J."/>
            <person name="Shu S."/>
            <person name="Lovell J.T."/>
            <person name="Sreedasyam A."/>
            <person name="Maumus F."/>
            <person name="Tiley G.P."/>
            <person name="Fernandez-Pozo N."/>
            <person name="Barry K."/>
            <person name="Chen C."/>
            <person name="Wang M."/>
            <person name="Lipzen A."/>
            <person name="Daum C."/>
            <person name="Saski C.A."/>
            <person name="Payton A.C."/>
            <person name="Mcbreen J.C."/>
            <person name="Conrad R.E."/>
            <person name="Kollar L.M."/>
            <person name="Olsson S."/>
            <person name="Huttunen S."/>
            <person name="Landis J.B."/>
            <person name="Wickett N.J."/>
            <person name="Johnson M.G."/>
            <person name="Rensing S.A."/>
            <person name="Grimwood J."/>
            <person name="Schmutz J."/>
            <person name="Mcdaniel S.F."/>
        </authorList>
    </citation>
    <scope>NUCLEOTIDE SEQUENCE</scope>
    <source>
        <strain evidence="9">R40</strain>
    </source>
</reference>
<evidence type="ECO:0000256" key="1">
    <source>
        <dbReference type="ARBA" id="ARBA00022679"/>
    </source>
</evidence>
<name>A0A8T0GZE9_CERPU</name>
<comment type="caution">
    <text evidence="7">Lacks conserved residue(s) required for the propagation of feature annotation.</text>
</comment>
<sequence>MATRPPLVVVGSVSADIYVEVERLPSSGETIAASSGQTLAGGRGANQAACAARLSYPTYFCGQVGPDANAILVKDALASAGVRLDHVKSVEAPTGHAVVMLQPGGKKSVINVGGANVAWPMSENSVCRLTGNIEQLIKRAGGVLLQREIPDAVNLEAANIAKSANVPVIMDAGGADSPIPKELLKCITVLSFNETELGRLTAMSTNSLGEVLLAATKVQEMGVKEVLVEMGKNGSVLVRDKEPPIYQPATLAPVVVDTRGASETFTAAYAVALIELQPPAEALRFAAASASFCVRNEGAMPSMPERSSVLQLLKEYPVVEKYSIPNEEDCCVLKYRRGEGAETERITAPIDVSTREVNTFEEQVSGIQGTRKVMEKLKIGIVGFGNFGQFLAERFCRHGHRVVAFSRSDYNDVAHRMGVSFHRDANGFCDEHPDVVMLCTSILSTESVLRSLPLERLKCDTLFVDVLSVKEFAKQLLLRILPPQVDVLCTHPMFGPKSGRTSWAGLPFVYEKVRIGEGASMDRCTRFLDIFASEGCKMVEMPCKDHDVHAAGSQFITHTVSRILGKLNLETTPMDTRGYETLLKLAENGDADSFDLYYGLFVYNPNAVEELQRLERAFECLKEQLFGQLHQTVGERASLTAKRIPVTH</sequence>
<dbReference type="Pfam" id="PF00294">
    <property type="entry name" value="PfkB"/>
    <property type="match status" value="1"/>
</dbReference>
<dbReference type="EC" id="2.7.1.15" evidence="7"/>
<dbReference type="InterPro" id="IPR029056">
    <property type="entry name" value="Ribokinase-like"/>
</dbReference>
<comment type="function">
    <text evidence="7">Catalyzes the phosphorylation of ribose at O-5 in a reaction requiring ATP and magnesium. The resulting D-ribose-5-phosphate can then be used either for sythesis of nucleotides, histidine, and tryptophan, or as a component of the pentose phosphate pathway.</text>
</comment>
<comment type="subunit">
    <text evidence="7">Homodimer.</text>
</comment>
<feature type="binding site" evidence="7">
    <location>
        <position position="259"/>
    </location>
    <ligand>
        <name>K(+)</name>
        <dbReference type="ChEBI" id="CHEBI:29103"/>
    </ligand>
</feature>
<feature type="binding site" evidence="7">
    <location>
        <begin position="14"/>
        <end position="16"/>
    </location>
    <ligand>
        <name>substrate</name>
    </ligand>
</feature>
<feature type="binding site" evidence="7">
    <location>
        <position position="298"/>
    </location>
    <ligand>
        <name>K(+)</name>
        <dbReference type="ChEBI" id="CHEBI:29103"/>
    </ligand>
</feature>
<keyword evidence="3 7" id="KW-0418">Kinase</keyword>
<comment type="catalytic activity">
    <reaction evidence="7">
        <text>D-ribose + ATP = D-ribose 5-phosphate + ADP + H(+)</text>
        <dbReference type="Rhea" id="RHEA:13697"/>
        <dbReference type="ChEBI" id="CHEBI:15378"/>
        <dbReference type="ChEBI" id="CHEBI:30616"/>
        <dbReference type="ChEBI" id="CHEBI:47013"/>
        <dbReference type="ChEBI" id="CHEBI:78346"/>
        <dbReference type="ChEBI" id="CHEBI:456216"/>
        <dbReference type="EC" id="2.7.1.15"/>
    </reaction>
</comment>
<dbReference type="InterPro" id="IPR011611">
    <property type="entry name" value="PfkB_dom"/>
</dbReference>
<evidence type="ECO:0000313" key="9">
    <source>
        <dbReference type="EMBL" id="KAG0564243.1"/>
    </source>
</evidence>
<comment type="similarity">
    <text evidence="7">Belongs to the carbohydrate kinase PfkB family. Ribokinase subfamily.</text>
</comment>
<gene>
    <name evidence="9" type="ORF">KC19_8G095200</name>
</gene>
<dbReference type="InterPro" id="IPR011877">
    <property type="entry name" value="Ribokinase"/>
</dbReference>
<feature type="domain" description="Prephenate/arogenate dehydrogenase" evidence="8">
    <location>
        <begin position="377"/>
        <end position="648"/>
    </location>
</feature>
<dbReference type="PRINTS" id="PR00990">
    <property type="entry name" value="RIBOKINASE"/>
</dbReference>
<dbReference type="InterPro" id="IPR002139">
    <property type="entry name" value="Ribo/fructo_kinase"/>
</dbReference>
<dbReference type="Gene3D" id="3.40.50.720">
    <property type="entry name" value="NAD(P)-binding Rossmann-like Domain"/>
    <property type="match status" value="1"/>
</dbReference>
<comment type="subcellular location">
    <subcellularLocation>
        <location evidence="7">Cytoplasm</location>
    </subcellularLocation>
    <subcellularLocation>
        <location evidence="7">Nucleus</location>
    </subcellularLocation>
</comment>
<keyword evidence="6" id="KW-0560">Oxidoreductase</keyword>
<dbReference type="Proteomes" id="UP000822688">
    <property type="component" value="Chromosome 8"/>
</dbReference>
<dbReference type="GO" id="GO:0006571">
    <property type="term" value="P:tyrosine biosynthetic process"/>
    <property type="evidence" value="ECO:0007669"/>
    <property type="project" value="InterPro"/>
</dbReference>
<dbReference type="GO" id="GO:0005524">
    <property type="term" value="F:ATP binding"/>
    <property type="evidence" value="ECO:0007669"/>
    <property type="project" value="UniProtKB-UniRule"/>
</dbReference>
<dbReference type="GO" id="GO:0005737">
    <property type="term" value="C:cytoplasm"/>
    <property type="evidence" value="ECO:0007669"/>
    <property type="project" value="UniProtKB-SubCell"/>
</dbReference>
<evidence type="ECO:0000256" key="4">
    <source>
        <dbReference type="ARBA" id="ARBA00022842"/>
    </source>
</evidence>
<dbReference type="GO" id="GO:0005634">
    <property type="term" value="C:nucleus"/>
    <property type="evidence" value="ECO:0007669"/>
    <property type="project" value="UniProtKB-SubCell"/>
</dbReference>
<feature type="binding site" evidence="7">
    <location>
        <position position="148"/>
    </location>
    <ligand>
        <name>substrate</name>
    </ligand>
</feature>
<dbReference type="InterPro" id="IPR059064">
    <property type="entry name" value="TYRAAT2_C"/>
</dbReference>
<keyword evidence="4 7" id="KW-0460">Magnesium</keyword>
<dbReference type="InterPro" id="IPR046826">
    <property type="entry name" value="PDH_N"/>
</dbReference>
<dbReference type="GO" id="GO:0008977">
    <property type="term" value="F:prephenate dehydrogenase (NAD+) activity"/>
    <property type="evidence" value="ECO:0007669"/>
    <property type="project" value="InterPro"/>
</dbReference>
<feature type="binding site" evidence="7">
    <location>
        <position position="257"/>
    </location>
    <ligand>
        <name>K(+)</name>
        <dbReference type="ChEBI" id="CHEBI:29103"/>
    </ligand>
</feature>
<feature type="binding site" evidence="7">
    <location>
        <position position="193"/>
    </location>
    <ligand>
        <name>ATP</name>
        <dbReference type="ChEBI" id="CHEBI:30616"/>
    </ligand>
</feature>
<dbReference type="HAMAP" id="MF_01987">
    <property type="entry name" value="Ribokinase"/>
    <property type="match status" value="1"/>
</dbReference>
<evidence type="ECO:0000256" key="7">
    <source>
        <dbReference type="HAMAP-Rule" id="MF_03215"/>
    </source>
</evidence>
<protein>
    <recommendedName>
        <fullName evidence="7">Ribokinase</fullName>
        <shortName evidence="7">RK</shortName>
        <ecNumber evidence="7">2.7.1.15</ecNumber>
    </recommendedName>
</protein>
<organism evidence="9 10">
    <name type="scientific">Ceratodon purpureus</name>
    <name type="common">Fire moss</name>
    <name type="synonym">Dicranum purpureum</name>
    <dbReference type="NCBI Taxonomy" id="3225"/>
    <lineage>
        <taxon>Eukaryota</taxon>
        <taxon>Viridiplantae</taxon>
        <taxon>Streptophyta</taxon>
        <taxon>Embryophyta</taxon>
        <taxon>Bryophyta</taxon>
        <taxon>Bryophytina</taxon>
        <taxon>Bryopsida</taxon>
        <taxon>Dicranidae</taxon>
        <taxon>Pseudoditrichales</taxon>
        <taxon>Ditrichaceae</taxon>
        <taxon>Ceratodon</taxon>
    </lineage>
</organism>
<dbReference type="FunFam" id="3.40.1190.20:FF:000029">
    <property type="entry name" value="Ribokinase"/>
    <property type="match status" value="1"/>
</dbReference>
<keyword evidence="7" id="KW-0963">Cytoplasm</keyword>
<feature type="binding site" evidence="7">
    <location>
        <begin position="42"/>
        <end position="46"/>
    </location>
    <ligand>
        <name>substrate</name>
    </ligand>
</feature>
<dbReference type="InterPro" id="IPR045011">
    <property type="entry name" value="TYRAAT1/2"/>
</dbReference>
<feature type="binding site" evidence="7">
    <location>
        <position position="302"/>
    </location>
    <ligand>
        <name>K(+)</name>
        <dbReference type="ChEBI" id="CHEBI:29103"/>
    </ligand>
</feature>
<keyword evidence="1 7" id="KW-0808">Transferase</keyword>
<comment type="pathway">
    <text evidence="7">Carbohydrate metabolism; D-ribose degradation; D-ribose 5-phosphate from beta-D-ribopyranose: step 2/2.</text>
</comment>
<dbReference type="Pfam" id="PF26213">
    <property type="entry name" value="TYRAAT1_C"/>
    <property type="match status" value="1"/>
</dbReference>
<keyword evidence="2 7" id="KW-0479">Metal-binding</keyword>
<dbReference type="InterPro" id="IPR003099">
    <property type="entry name" value="Prephen_DH"/>
</dbReference>
<keyword evidence="7" id="KW-0119">Carbohydrate metabolism</keyword>
<evidence type="ECO:0000256" key="5">
    <source>
        <dbReference type="ARBA" id="ARBA00022958"/>
    </source>
</evidence>
<evidence type="ECO:0000256" key="3">
    <source>
        <dbReference type="ARBA" id="ARBA00022777"/>
    </source>
</evidence>
<dbReference type="SUPFAM" id="SSF53613">
    <property type="entry name" value="Ribokinase-like"/>
    <property type="match status" value="1"/>
</dbReference>
<dbReference type="InterPro" id="IPR036291">
    <property type="entry name" value="NAD(P)-bd_dom_sf"/>
</dbReference>
<dbReference type="PROSITE" id="PS51176">
    <property type="entry name" value="PDH_ADH"/>
    <property type="match status" value="1"/>
</dbReference>
<comment type="cofactor">
    <cofactor evidence="7">
        <name>Mg(2+)</name>
        <dbReference type="ChEBI" id="CHEBI:18420"/>
    </cofactor>
    <text evidence="7">Requires a divalent cation, most likely magnesium in vivo, as an electrophilic catalyst to aid phosphoryl group transfer. It is the chelate of the metal and the nucleotide that is the actual substrate.</text>
</comment>
<proteinExistence type="inferred from homology"/>
<evidence type="ECO:0000313" key="10">
    <source>
        <dbReference type="Proteomes" id="UP000822688"/>
    </source>
</evidence>